<reference evidence="3" key="2">
    <citation type="submission" date="2025-08" db="UniProtKB">
        <authorList>
            <consortium name="RefSeq"/>
        </authorList>
    </citation>
    <scope>IDENTIFICATION</scope>
    <source>
        <tissue evidence="3">Whole sample</tissue>
    </source>
</reference>
<gene>
    <name evidence="3" type="primary">LOC111130919</name>
</gene>
<protein>
    <submittedName>
        <fullName evidence="3">Probable splicing factor, arginine/serine-rich 7</fullName>
    </submittedName>
</protein>
<dbReference type="Proteomes" id="UP000694844">
    <property type="component" value="Chromosome 1"/>
</dbReference>
<dbReference type="GeneID" id="111130919"/>
<sequence length="195" mass="23112">MAEDLDCFLCKCALHYVQYLDLLNGDTARPTGGNDLDEQVKLQQHEQLVNEDYGRRPRSHSARRRYTPSPLPPPPSRRSLPDFNRNQSYRDDNNNPYRDKGKDNNRHIQRQRHKGKDNNNSLRDKSKNNRYLYRNKGKDNSNPYRDKGKDVNNNPYRDKSKDVNNNPYRDKGKDVNNNPYRQREGQRQPQKLLTD</sequence>
<dbReference type="RefSeq" id="XP_022333913.1">
    <property type="nucleotide sequence ID" value="XM_022478205.1"/>
</dbReference>
<feature type="compositionally biased region" description="Basic and acidic residues" evidence="1">
    <location>
        <begin position="88"/>
        <end position="106"/>
    </location>
</feature>
<organism evidence="2 3">
    <name type="scientific">Crassostrea virginica</name>
    <name type="common">Eastern oyster</name>
    <dbReference type="NCBI Taxonomy" id="6565"/>
    <lineage>
        <taxon>Eukaryota</taxon>
        <taxon>Metazoa</taxon>
        <taxon>Spiralia</taxon>
        <taxon>Lophotrochozoa</taxon>
        <taxon>Mollusca</taxon>
        <taxon>Bivalvia</taxon>
        <taxon>Autobranchia</taxon>
        <taxon>Pteriomorphia</taxon>
        <taxon>Ostreida</taxon>
        <taxon>Ostreoidea</taxon>
        <taxon>Ostreidae</taxon>
        <taxon>Crassostrea</taxon>
    </lineage>
</organism>
<feature type="compositionally biased region" description="Basic residues" evidence="1">
    <location>
        <begin position="56"/>
        <end position="66"/>
    </location>
</feature>
<feature type="region of interest" description="Disordered" evidence="1">
    <location>
        <begin position="45"/>
        <end position="195"/>
    </location>
</feature>
<evidence type="ECO:0000313" key="2">
    <source>
        <dbReference type="Proteomes" id="UP000694844"/>
    </source>
</evidence>
<evidence type="ECO:0000256" key="1">
    <source>
        <dbReference type="SAM" id="MobiDB-lite"/>
    </source>
</evidence>
<reference evidence="2" key="1">
    <citation type="submission" date="2024-06" db="UniProtKB">
        <authorList>
            <consortium name="RefSeq"/>
        </authorList>
    </citation>
    <scope>NUCLEOTIDE SEQUENCE [LARGE SCALE GENOMIC DNA]</scope>
</reference>
<dbReference type="AlphaFoldDB" id="A0A8B8E291"/>
<keyword evidence="2" id="KW-1185">Reference proteome</keyword>
<accession>A0A8B8E291</accession>
<name>A0A8B8E291_CRAVI</name>
<dbReference type="KEGG" id="cvn:111130919"/>
<evidence type="ECO:0000313" key="3">
    <source>
        <dbReference type="RefSeq" id="XP_022333913.1"/>
    </source>
</evidence>
<proteinExistence type="predicted"/>
<feature type="compositionally biased region" description="Basic and acidic residues" evidence="1">
    <location>
        <begin position="136"/>
        <end position="174"/>
    </location>
</feature>